<evidence type="ECO:0000259" key="4">
    <source>
        <dbReference type="Pfam" id="PF07714"/>
    </source>
</evidence>
<organism evidence="6">
    <name type="scientific">Picea sitchensis</name>
    <name type="common">Sitka spruce</name>
    <name type="synonym">Pinus sitchensis</name>
    <dbReference type="NCBI Taxonomy" id="3332"/>
    <lineage>
        <taxon>Eukaryota</taxon>
        <taxon>Viridiplantae</taxon>
        <taxon>Streptophyta</taxon>
        <taxon>Embryophyta</taxon>
        <taxon>Tracheophyta</taxon>
        <taxon>Spermatophyta</taxon>
        <taxon>Pinopsida</taxon>
        <taxon>Pinidae</taxon>
        <taxon>Conifers I</taxon>
        <taxon>Pinales</taxon>
        <taxon>Pinaceae</taxon>
        <taxon>Picea</taxon>
    </lineage>
</organism>
<evidence type="ECO:0000256" key="1">
    <source>
        <dbReference type="ARBA" id="ARBA00022614"/>
    </source>
</evidence>
<evidence type="ECO:0000256" key="3">
    <source>
        <dbReference type="SAM" id="Phobius"/>
    </source>
</evidence>
<dbReference type="EMBL" id="EF085537">
    <property type="protein sequence ID" value="ABK24841.1"/>
    <property type="molecule type" value="mRNA"/>
</dbReference>
<evidence type="ECO:0000259" key="5">
    <source>
        <dbReference type="Pfam" id="PF08263"/>
    </source>
</evidence>
<keyword evidence="2" id="KW-0677">Repeat</keyword>
<dbReference type="Pfam" id="PF07714">
    <property type="entry name" value="PK_Tyr_Ser-Thr"/>
    <property type="match status" value="1"/>
</dbReference>
<dbReference type="PANTHER" id="PTHR48055">
    <property type="entry name" value="LEUCINE-RICH REPEAT RECEPTOR PROTEIN KINASE EMS1"/>
    <property type="match status" value="1"/>
</dbReference>
<keyword evidence="3" id="KW-0472">Membrane</keyword>
<feature type="transmembrane region" description="Helical" evidence="3">
    <location>
        <begin position="12"/>
        <end position="29"/>
    </location>
</feature>
<dbReference type="Gene3D" id="1.10.510.10">
    <property type="entry name" value="Transferase(Phosphotransferase) domain 1"/>
    <property type="match status" value="1"/>
</dbReference>
<protein>
    <recommendedName>
        <fullName evidence="7">Leucine-rich repeat-containing N-terminal plant-type domain-containing protein</fullName>
    </recommendedName>
</protein>
<evidence type="ECO:0000313" key="6">
    <source>
        <dbReference type="EMBL" id="ABK24841.1"/>
    </source>
</evidence>
<proteinExistence type="evidence at transcript level"/>
<dbReference type="OMA" id="EEMQICY"/>
<dbReference type="GO" id="GO:0004672">
    <property type="term" value="F:protein kinase activity"/>
    <property type="evidence" value="ECO:0007669"/>
    <property type="project" value="InterPro"/>
</dbReference>
<keyword evidence="3" id="KW-1133">Transmembrane helix</keyword>
<evidence type="ECO:0000256" key="2">
    <source>
        <dbReference type="ARBA" id="ARBA00022737"/>
    </source>
</evidence>
<reference evidence="6" key="1">
    <citation type="journal article" date="2008" name="BMC Genomics">
        <title>A conifer genomics resource of 200,000 spruce (Picea spp.) ESTs and 6,464 high-quality, sequence-finished full-length cDNAs for Sitka spruce (Picea sitchensis).</title>
        <authorList>
            <person name="Ralph S.G."/>
            <person name="Chun H.J."/>
            <person name="Kolosova N."/>
            <person name="Cooper D."/>
            <person name="Oddy C."/>
            <person name="Ritland C.E."/>
            <person name="Kirkpatrick R."/>
            <person name="Moore R."/>
            <person name="Barber S."/>
            <person name="Holt R.A."/>
            <person name="Jones S.J."/>
            <person name="Marra M.A."/>
            <person name="Douglas C.J."/>
            <person name="Ritland K."/>
            <person name="Bohlmann J."/>
        </authorList>
    </citation>
    <scope>NUCLEOTIDE SEQUENCE</scope>
    <source>
        <tissue evidence="6">Green portion of the leader tissue</tissue>
    </source>
</reference>
<dbReference type="InterPro" id="IPR013210">
    <property type="entry name" value="LRR_N_plant-typ"/>
</dbReference>
<dbReference type="SUPFAM" id="SSF56112">
    <property type="entry name" value="Protein kinase-like (PK-like)"/>
    <property type="match status" value="1"/>
</dbReference>
<dbReference type="GO" id="GO:0016020">
    <property type="term" value="C:membrane"/>
    <property type="evidence" value="ECO:0007669"/>
    <property type="project" value="TreeGrafter"/>
</dbReference>
<evidence type="ECO:0008006" key="7">
    <source>
        <dbReference type="Google" id="ProtNLM"/>
    </source>
</evidence>
<keyword evidence="3" id="KW-0812">Transmembrane</keyword>
<dbReference type="InterPro" id="IPR001245">
    <property type="entry name" value="Ser-Thr/Tyr_kinase_cat_dom"/>
</dbReference>
<dbReference type="AlphaFoldDB" id="A9NW30"/>
<dbReference type="Pfam" id="PF08263">
    <property type="entry name" value="LRRNT_2"/>
    <property type="match status" value="1"/>
</dbReference>
<accession>A9NW30</accession>
<dbReference type="InterPro" id="IPR011009">
    <property type="entry name" value="Kinase-like_dom_sf"/>
</dbReference>
<name>A9NW30_PICSI</name>
<dbReference type="InterPro" id="IPR051564">
    <property type="entry name" value="LRR_receptor-like_kinase"/>
</dbReference>
<sequence length="247" mass="27590">MEICNVPSLTRLLFILFLTPSIFSTLQLSHRRHPHPRLGNASDQEPLLGFLSAITYDPSQNLTTTWTPNVSFCKWTGVICSRHRQRVVSLDVSYMGLEEYGLDGHVTTKGDVYSYGIVLLEMLTGKKPTDNMFVEGMDLQKWVGNSFPNQLGEIVDNSLLRRTTTSNQVDKDLNCLSQSITMGLLCTKDAPKERPTMMDIVGTLQSIRDTFHGVVTIPKFQSNFTYLLGDASTSRNNPSEGQSSSTF</sequence>
<feature type="domain" description="Serine-threonine/tyrosine-protein kinase catalytic" evidence="4">
    <location>
        <begin position="90"/>
        <end position="203"/>
    </location>
</feature>
<keyword evidence="1" id="KW-0433">Leucine-rich repeat</keyword>
<dbReference type="PANTHER" id="PTHR48055:SF57">
    <property type="entry name" value="PROTEIN KINASE DOMAIN-CONTAINING PROTEIN"/>
    <property type="match status" value="1"/>
</dbReference>
<feature type="domain" description="Leucine-rich repeat-containing N-terminal plant-type" evidence="5">
    <location>
        <begin position="42"/>
        <end position="81"/>
    </location>
</feature>